<accession>A0A4Q6Y0K8</accession>
<dbReference type="RefSeq" id="WP_130154963.1">
    <property type="nucleotide sequence ID" value="NZ_SGIS01000002.1"/>
</dbReference>
<organism evidence="1 2">
    <name type="scientific">Sphingomonas populi</name>
    <dbReference type="NCBI Taxonomy" id="2484750"/>
    <lineage>
        <taxon>Bacteria</taxon>
        <taxon>Pseudomonadati</taxon>
        <taxon>Pseudomonadota</taxon>
        <taxon>Alphaproteobacteria</taxon>
        <taxon>Sphingomonadales</taxon>
        <taxon>Sphingomonadaceae</taxon>
        <taxon>Sphingomonas</taxon>
    </lineage>
</organism>
<dbReference type="SMART" id="SM00855">
    <property type="entry name" value="PGAM"/>
    <property type="match status" value="1"/>
</dbReference>
<dbReference type="Gene3D" id="3.40.50.1240">
    <property type="entry name" value="Phosphoglycerate mutase-like"/>
    <property type="match status" value="1"/>
</dbReference>
<dbReference type="OrthoDB" id="5449373at2"/>
<evidence type="ECO:0000313" key="1">
    <source>
        <dbReference type="EMBL" id="RZF66115.1"/>
    </source>
</evidence>
<dbReference type="Pfam" id="PF00300">
    <property type="entry name" value="His_Phos_1"/>
    <property type="match status" value="1"/>
</dbReference>
<keyword evidence="2" id="KW-1185">Reference proteome</keyword>
<gene>
    <name evidence="1" type="ORF">EWE75_01635</name>
</gene>
<dbReference type="Proteomes" id="UP000292085">
    <property type="component" value="Unassembled WGS sequence"/>
</dbReference>
<name>A0A4Q6Y0K8_9SPHN</name>
<dbReference type="AlphaFoldDB" id="A0A4Q6Y0K8"/>
<sequence>MTPFVLHLLRHGAPKITGRLLGRTDLAPTAEGIRACRDQASDLDIEAVIASDLARAGLAAQAIGGDLGLPVAIDARWRELDFGAWDGLATSEIDPVALGCFWDDPDAAPPPGGERWSALVARVGEAVAALPPRTTLVVTHGGAMRAALAGLCGFEQRQLWAFDLPYAAMLSLKVWPGSPRTAQIMALWP</sequence>
<reference evidence="1 2" key="1">
    <citation type="submission" date="2019-02" db="EMBL/GenBank/DDBJ databases">
        <authorList>
            <person name="Li Y."/>
        </authorList>
    </citation>
    <scope>NUCLEOTIDE SEQUENCE [LARGE SCALE GENOMIC DNA]</scope>
    <source>
        <strain evidence="1 2">3-7</strain>
    </source>
</reference>
<protein>
    <submittedName>
        <fullName evidence="1">Histidine phosphatase family protein</fullName>
    </submittedName>
</protein>
<dbReference type="CDD" id="cd07067">
    <property type="entry name" value="HP_PGM_like"/>
    <property type="match status" value="1"/>
</dbReference>
<evidence type="ECO:0000313" key="2">
    <source>
        <dbReference type="Proteomes" id="UP000292085"/>
    </source>
</evidence>
<dbReference type="InterPro" id="IPR013078">
    <property type="entry name" value="His_Pase_superF_clade-1"/>
</dbReference>
<comment type="caution">
    <text evidence="1">The sequence shown here is derived from an EMBL/GenBank/DDBJ whole genome shotgun (WGS) entry which is preliminary data.</text>
</comment>
<dbReference type="SUPFAM" id="SSF53254">
    <property type="entry name" value="Phosphoglycerate mutase-like"/>
    <property type="match status" value="1"/>
</dbReference>
<dbReference type="EMBL" id="SGIS01000002">
    <property type="protein sequence ID" value="RZF66115.1"/>
    <property type="molecule type" value="Genomic_DNA"/>
</dbReference>
<dbReference type="InterPro" id="IPR029033">
    <property type="entry name" value="His_PPase_superfam"/>
</dbReference>
<proteinExistence type="predicted"/>